<dbReference type="PROSITE" id="PS51184">
    <property type="entry name" value="JMJC"/>
    <property type="match status" value="1"/>
</dbReference>
<dbReference type="Gene3D" id="2.60.120.10">
    <property type="entry name" value="Jelly Rolls"/>
    <property type="match status" value="1"/>
</dbReference>
<protein>
    <submittedName>
        <fullName evidence="2">Cupin-like domain-containing protein</fullName>
    </submittedName>
</protein>
<sequence>MQIDFLNRFKTIPEYRNLSAHQFFSDVAPEQQPVVLRGFGANWPIVAAANASSNEFAAYLLNHYNGKKVTISAAPASSEKGADKRFFYNDDLTGLTFVSAEERLDLVLKRLISLMGQDSVPALSVQSALTQDILPGLIEENTSDFFPDVKPRLWVGNEGVVDTHYDGTDNIACVVAGRRRFILFEPQQTSNLYPGPLEFTPAGVPVSMVNLRNPDLARYPRFSTALKHAYCVELAPGDALFIPMLWWHHVESLDKINGLMNYWWNGSFAPDATSPNFLDSMKLAILAMRDLTPKQRAAWRCMFDHYLFKQGVDPTSYIPKHQQHILGEMSPDYIKMVKNYFIKKLQR</sequence>
<name>A0ABT9I4J5_9GAMM</name>
<evidence type="ECO:0000313" key="2">
    <source>
        <dbReference type="EMBL" id="MDP5138310.1"/>
    </source>
</evidence>
<evidence type="ECO:0000259" key="1">
    <source>
        <dbReference type="PROSITE" id="PS51184"/>
    </source>
</evidence>
<feature type="domain" description="JmjC" evidence="1">
    <location>
        <begin position="123"/>
        <end position="289"/>
    </location>
</feature>
<dbReference type="InterPro" id="IPR003347">
    <property type="entry name" value="JmjC_dom"/>
</dbReference>
<dbReference type="InterPro" id="IPR014710">
    <property type="entry name" value="RmlC-like_jellyroll"/>
</dbReference>
<dbReference type="SUPFAM" id="SSF51197">
    <property type="entry name" value="Clavaminate synthase-like"/>
    <property type="match status" value="1"/>
</dbReference>
<organism evidence="2 3">
    <name type="scientific">Rheinheimera baltica</name>
    <dbReference type="NCBI Taxonomy" id="67576"/>
    <lineage>
        <taxon>Bacteria</taxon>
        <taxon>Pseudomonadati</taxon>
        <taxon>Pseudomonadota</taxon>
        <taxon>Gammaproteobacteria</taxon>
        <taxon>Chromatiales</taxon>
        <taxon>Chromatiaceae</taxon>
        <taxon>Rheinheimera</taxon>
    </lineage>
</organism>
<dbReference type="SMART" id="SM00558">
    <property type="entry name" value="JmjC"/>
    <property type="match status" value="1"/>
</dbReference>
<accession>A0ABT9I4J5</accession>
<dbReference type="Proteomes" id="UP001231109">
    <property type="component" value="Unassembled WGS sequence"/>
</dbReference>
<proteinExistence type="predicted"/>
<dbReference type="Pfam" id="PF13621">
    <property type="entry name" value="Cupin_8"/>
    <property type="match status" value="1"/>
</dbReference>
<comment type="caution">
    <text evidence="2">The sequence shown here is derived from an EMBL/GenBank/DDBJ whole genome shotgun (WGS) entry which is preliminary data.</text>
</comment>
<keyword evidence="3" id="KW-1185">Reference proteome</keyword>
<dbReference type="InterPro" id="IPR041667">
    <property type="entry name" value="Cupin_8"/>
</dbReference>
<reference evidence="2 3" key="1">
    <citation type="submission" date="2022-11" db="EMBL/GenBank/DDBJ databases">
        <title>Viruses from the air-sea interface of a natural surface slick.</title>
        <authorList>
            <person name="Rahlff J."/>
            <person name="Holmfeldt K."/>
        </authorList>
    </citation>
    <scope>NUCLEOTIDE SEQUENCE [LARGE SCALE GENOMIC DNA]</scope>
    <source>
        <strain evidence="2 3">SMS4</strain>
    </source>
</reference>
<gene>
    <name evidence="2" type="ORF">ORJ04_20385</name>
</gene>
<dbReference type="PANTHER" id="PTHR12461">
    <property type="entry name" value="HYPOXIA-INDUCIBLE FACTOR 1 ALPHA INHIBITOR-RELATED"/>
    <property type="match status" value="1"/>
</dbReference>
<dbReference type="PANTHER" id="PTHR12461:SF105">
    <property type="entry name" value="HYPOXIA-INDUCIBLE FACTOR 1-ALPHA INHIBITOR"/>
    <property type="match status" value="1"/>
</dbReference>
<dbReference type="RefSeq" id="WP_305977451.1">
    <property type="nucleotide sequence ID" value="NZ_JAPJDZ010000129.1"/>
</dbReference>
<dbReference type="EMBL" id="JAPJDZ010000129">
    <property type="protein sequence ID" value="MDP5138310.1"/>
    <property type="molecule type" value="Genomic_DNA"/>
</dbReference>
<evidence type="ECO:0000313" key="3">
    <source>
        <dbReference type="Proteomes" id="UP001231109"/>
    </source>
</evidence>